<comment type="caution">
    <text evidence="1">The sequence shown here is derived from an EMBL/GenBank/DDBJ whole genome shotgun (WGS) entry which is preliminary data.</text>
</comment>
<protein>
    <submittedName>
        <fullName evidence="1">Uncharacterized protein</fullName>
    </submittedName>
</protein>
<dbReference type="Gene3D" id="1.10.3870.10">
    <property type="entry name" value="AF1437-like domain superfamily"/>
    <property type="match status" value="1"/>
</dbReference>
<evidence type="ECO:0000313" key="1">
    <source>
        <dbReference type="EMBL" id="TES87017.1"/>
    </source>
</evidence>
<dbReference type="Proteomes" id="UP000320781">
    <property type="component" value="Unassembled WGS sequence"/>
</dbReference>
<dbReference type="EMBL" id="SOKU01000021">
    <property type="protein sequence ID" value="TES87017.1"/>
    <property type="molecule type" value="Genomic_DNA"/>
</dbReference>
<organism evidence="1 2">
    <name type="scientific">Aerophobetes bacterium</name>
    <dbReference type="NCBI Taxonomy" id="2030807"/>
    <lineage>
        <taxon>Bacteria</taxon>
        <taxon>Candidatus Aerophobota</taxon>
    </lineage>
</organism>
<dbReference type="SUPFAM" id="SSF56784">
    <property type="entry name" value="HAD-like"/>
    <property type="match status" value="1"/>
</dbReference>
<name>A0A523QMH1_UNCAE</name>
<sequence>MRQICIDCEGPITKNDNALELCQHFLPQGGDFFSLISRYDDFLADIVRKKGYRAGNTLSFILPFLKAASLTNKKIIDFSRRGLLLISGAERMLPRLAEKIPTFIISTSYRPYVQALCDKIKFPFRNTYSTYLDLDKYHLAPEEADELNRLLDEVLKLTPIQISGVKNRSGLSAPSRKTVTRLDEIFFREIPGMSCGRMLEEVQPLGGKEKAKAILDLLRKTGSAASEIMYIGDSITDVQALELVKTEGGVAVSFNGNRYALKAAQVACVSADFLPLRILGEIFHRDGKEGLEKILRQGLRNMEDKVQEELSSLKPPPELTIINENNLETLISKSESMRKCVRGEKIGTLG</sequence>
<evidence type="ECO:0000313" key="2">
    <source>
        <dbReference type="Proteomes" id="UP000320781"/>
    </source>
</evidence>
<dbReference type="AlphaFoldDB" id="A0A523QMH1"/>
<gene>
    <name evidence="1" type="ORF">E3J95_00520</name>
</gene>
<dbReference type="InterPro" id="IPR023214">
    <property type="entry name" value="HAD_sf"/>
</dbReference>
<proteinExistence type="predicted"/>
<accession>A0A523QMH1</accession>
<reference evidence="1 2" key="1">
    <citation type="submission" date="2019-03" db="EMBL/GenBank/DDBJ databases">
        <title>Metabolic potential of uncultured bacteria and archaea associated with petroleum seepage in deep-sea sediments.</title>
        <authorList>
            <person name="Dong X."/>
            <person name="Hubert C."/>
        </authorList>
    </citation>
    <scope>NUCLEOTIDE SEQUENCE [LARGE SCALE GENOMIC DNA]</scope>
    <source>
        <strain evidence="1">E44_bin92</strain>
    </source>
</reference>
<dbReference type="InterPro" id="IPR036412">
    <property type="entry name" value="HAD-like_sf"/>
</dbReference>
<dbReference type="Gene3D" id="3.40.50.1000">
    <property type="entry name" value="HAD superfamily/HAD-like"/>
    <property type="match status" value="1"/>
</dbReference>
<dbReference type="CDD" id="cd01427">
    <property type="entry name" value="HAD_like"/>
    <property type="match status" value="1"/>
</dbReference>